<dbReference type="GO" id="GO:0016020">
    <property type="term" value="C:membrane"/>
    <property type="evidence" value="ECO:0007669"/>
    <property type="project" value="UniProtKB-SubCell"/>
</dbReference>
<feature type="transmembrane region" description="Helical" evidence="6">
    <location>
        <begin position="7"/>
        <end position="26"/>
    </location>
</feature>
<dbReference type="Gene3D" id="1.20.1260.100">
    <property type="entry name" value="TspO/MBR protein"/>
    <property type="match status" value="1"/>
</dbReference>
<keyword evidence="7" id="KW-0418">Kinase</keyword>
<sequence>MGKSNAVILILFVVLTLAGGSLVGYVSAPGPWYQTLEKPWYNPPNWVFGPVWAVLYVMIGIAGARVFIHDRRGPLPKIWFVQIVLNYLWPLTFFTLQRPDLAIVILGGMLVSIIAFIVLGWRRERPSALMFVPYALWASFAGLLNYAILSLNPA</sequence>
<evidence type="ECO:0000313" key="7">
    <source>
        <dbReference type="EMBL" id="OCW56096.1"/>
    </source>
</evidence>
<evidence type="ECO:0000313" key="8">
    <source>
        <dbReference type="Proteomes" id="UP000094795"/>
    </source>
</evidence>
<dbReference type="InterPro" id="IPR004307">
    <property type="entry name" value="TspO_MBR"/>
</dbReference>
<feature type="transmembrane region" description="Helical" evidence="6">
    <location>
        <begin position="128"/>
        <end position="149"/>
    </location>
</feature>
<organism evidence="7 8">
    <name type="scientific">Hoeflea olei</name>
    <dbReference type="NCBI Taxonomy" id="1480615"/>
    <lineage>
        <taxon>Bacteria</taxon>
        <taxon>Pseudomonadati</taxon>
        <taxon>Pseudomonadota</taxon>
        <taxon>Alphaproteobacteria</taxon>
        <taxon>Hyphomicrobiales</taxon>
        <taxon>Rhizobiaceae</taxon>
        <taxon>Hoeflea</taxon>
    </lineage>
</organism>
<comment type="caution">
    <text evidence="7">The sequence shown here is derived from an EMBL/GenBank/DDBJ whole genome shotgun (WGS) entry which is preliminary data.</text>
</comment>
<comment type="subcellular location">
    <subcellularLocation>
        <location evidence="1">Membrane</location>
        <topology evidence="1">Multi-pass membrane protein</topology>
    </subcellularLocation>
</comment>
<evidence type="ECO:0000256" key="3">
    <source>
        <dbReference type="ARBA" id="ARBA00022692"/>
    </source>
</evidence>
<evidence type="ECO:0000256" key="1">
    <source>
        <dbReference type="ARBA" id="ARBA00004141"/>
    </source>
</evidence>
<dbReference type="GO" id="GO:0016301">
    <property type="term" value="F:kinase activity"/>
    <property type="evidence" value="ECO:0007669"/>
    <property type="project" value="UniProtKB-KW"/>
</dbReference>
<reference evidence="7 8" key="1">
    <citation type="submission" date="2015-12" db="EMBL/GenBank/DDBJ databases">
        <authorList>
            <person name="Shamseldin A."/>
            <person name="Moawad H."/>
            <person name="Abd El-Rahim W.M."/>
            <person name="Sadowsky M.J."/>
        </authorList>
    </citation>
    <scope>NUCLEOTIDE SEQUENCE [LARGE SCALE GENOMIC DNA]</scope>
    <source>
        <strain evidence="7 8">JC234</strain>
    </source>
</reference>
<proteinExistence type="inferred from homology"/>
<evidence type="ECO:0000256" key="5">
    <source>
        <dbReference type="ARBA" id="ARBA00023136"/>
    </source>
</evidence>
<dbReference type="PANTHER" id="PTHR10057:SF0">
    <property type="entry name" value="TRANSLOCATOR PROTEIN"/>
    <property type="match status" value="1"/>
</dbReference>
<dbReference type="CDD" id="cd15904">
    <property type="entry name" value="TSPO_MBR"/>
    <property type="match status" value="1"/>
</dbReference>
<dbReference type="FunFam" id="1.20.1260.100:FF:000001">
    <property type="entry name" value="translocator protein 2"/>
    <property type="match status" value="1"/>
</dbReference>
<keyword evidence="5 6" id="KW-0472">Membrane</keyword>
<keyword evidence="4 6" id="KW-1133">Transmembrane helix</keyword>
<feature type="transmembrane region" description="Helical" evidence="6">
    <location>
        <begin position="102"/>
        <end position="121"/>
    </location>
</feature>
<feature type="transmembrane region" description="Helical" evidence="6">
    <location>
        <begin position="79"/>
        <end position="96"/>
    </location>
</feature>
<dbReference type="PIRSF" id="PIRSF005859">
    <property type="entry name" value="PBR"/>
    <property type="match status" value="1"/>
</dbReference>
<accession>A0A1C1YRN7</accession>
<dbReference type="PANTHER" id="PTHR10057">
    <property type="entry name" value="PERIPHERAL-TYPE BENZODIAZEPINE RECEPTOR"/>
    <property type="match status" value="1"/>
</dbReference>
<dbReference type="InterPro" id="IPR038330">
    <property type="entry name" value="TspO/MBR-related_sf"/>
</dbReference>
<evidence type="ECO:0000256" key="2">
    <source>
        <dbReference type="ARBA" id="ARBA00007524"/>
    </source>
</evidence>
<keyword evidence="3 6" id="KW-0812">Transmembrane</keyword>
<dbReference type="EMBL" id="LQZT01000048">
    <property type="protein sequence ID" value="OCW56096.1"/>
    <property type="molecule type" value="Genomic_DNA"/>
</dbReference>
<evidence type="ECO:0000256" key="4">
    <source>
        <dbReference type="ARBA" id="ARBA00022989"/>
    </source>
</evidence>
<dbReference type="GO" id="GO:0033013">
    <property type="term" value="P:tetrapyrrole metabolic process"/>
    <property type="evidence" value="ECO:0007669"/>
    <property type="project" value="UniProtKB-ARBA"/>
</dbReference>
<dbReference type="AlphaFoldDB" id="A0A1C1YRN7"/>
<dbReference type="OrthoDB" id="9795496at2"/>
<keyword evidence="7" id="KW-0808">Transferase</keyword>
<gene>
    <name evidence="7" type="ORF">AWJ14_12880</name>
</gene>
<evidence type="ECO:0000256" key="6">
    <source>
        <dbReference type="SAM" id="Phobius"/>
    </source>
</evidence>
<dbReference type="Proteomes" id="UP000094795">
    <property type="component" value="Unassembled WGS sequence"/>
</dbReference>
<name>A0A1C1YRN7_9HYPH</name>
<feature type="transmembrane region" description="Helical" evidence="6">
    <location>
        <begin position="46"/>
        <end position="67"/>
    </location>
</feature>
<dbReference type="Pfam" id="PF03073">
    <property type="entry name" value="TspO_MBR"/>
    <property type="match status" value="1"/>
</dbReference>
<keyword evidence="8" id="KW-1185">Reference proteome</keyword>
<comment type="similarity">
    <text evidence="2">Belongs to the TspO/BZRP family.</text>
</comment>
<protein>
    <submittedName>
        <fullName evidence="7">Sensor histidine kinase</fullName>
    </submittedName>
</protein>
<dbReference type="RefSeq" id="WP_066183474.1">
    <property type="nucleotide sequence ID" value="NZ_LQZT01000048.1"/>
</dbReference>
<dbReference type="STRING" id="1480615.AWJ14_12880"/>